<dbReference type="EMBL" id="CP118166">
    <property type="protein sequence ID" value="WDI30644.1"/>
    <property type="molecule type" value="Genomic_DNA"/>
</dbReference>
<keyword evidence="4" id="KW-1185">Reference proteome</keyword>
<dbReference type="GO" id="GO:0006355">
    <property type="term" value="P:regulation of DNA-templated transcription"/>
    <property type="evidence" value="ECO:0007669"/>
    <property type="project" value="InterPro"/>
</dbReference>
<organism evidence="3 4">
    <name type="scientific">Hyphococcus flavus</name>
    <dbReference type="NCBI Taxonomy" id="1866326"/>
    <lineage>
        <taxon>Bacteria</taxon>
        <taxon>Pseudomonadati</taxon>
        <taxon>Pseudomonadota</taxon>
        <taxon>Alphaproteobacteria</taxon>
        <taxon>Parvularculales</taxon>
        <taxon>Parvularculaceae</taxon>
        <taxon>Hyphococcus</taxon>
    </lineage>
</organism>
<dbReference type="Proteomes" id="UP001214043">
    <property type="component" value="Chromosome"/>
</dbReference>
<evidence type="ECO:0000313" key="4">
    <source>
        <dbReference type="Proteomes" id="UP001214043"/>
    </source>
</evidence>
<sequence>MVAKKQDVAEPISAIHLASDIVAAYVGNNAVKADELPTLLHDVFTAVSGLAEEGAAFVSNREPAVPINKSVTPEHVICLEDGKKLKMLKRYLRTHYNLSPEEYRRKWGLPADYPMVAPNYAKRRSQFAKDIGLGTAASSKNKRTTKKKKTTARKKRA</sequence>
<dbReference type="InterPro" id="IPR008807">
    <property type="entry name" value="ROS_MUCR"/>
</dbReference>
<proteinExistence type="inferred from homology"/>
<comment type="similarity">
    <text evidence="1">Belongs to the ros/MucR family.</text>
</comment>
<evidence type="ECO:0000256" key="2">
    <source>
        <dbReference type="SAM" id="MobiDB-lite"/>
    </source>
</evidence>
<reference evidence="3" key="1">
    <citation type="submission" date="2023-02" db="EMBL/GenBank/DDBJ databases">
        <title>Genome sequence of Hyphococcus flavus.</title>
        <authorList>
            <person name="Rong J.-C."/>
            <person name="Zhao Q."/>
            <person name="Yi M."/>
            <person name="Wu J.-Y."/>
        </authorList>
    </citation>
    <scope>NUCLEOTIDE SEQUENCE</scope>
    <source>
        <strain evidence="3">MCCC 1K03223</strain>
    </source>
</reference>
<dbReference type="Pfam" id="PF05443">
    <property type="entry name" value="ROS_MUCR"/>
    <property type="match status" value="1"/>
</dbReference>
<dbReference type="AlphaFoldDB" id="A0AAF0CES3"/>
<protein>
    <submittedName>
        <fullName evidence="3">MucR family transcriptional regulator</fullName>
    </submittedName>
</protein>
<evidence type="ECO:0000313" key="3">
    <source>
        <dbReference type="EMBL" id="WDI30644.1"/>
    </source>
</evidence>
<dbReference type="GO" id="GO:0003677">
    <property type="term" value="F:DNA binding"/>
    <property type="evidence" value="ECO:0007669"/>
    <property type="project" value="InterPro"/>
</dbReference>
<name>A0AAF0CES3_9PROT</name>
<dbReference type="GO" id="GO:0008270">
    <property type="term" value="F:zinc ion binding"/>
    <property type="evidence" value="ECO:0007669"/>
    <property type="project" value="InterPro"/>
</dbReference>
<dbReference type="Gene3D" id="1.10.10.1550">
    <property type="entry name" value="ROS/MUCR transcriptional regulator protein"/>
    <property type="match status" value="1"/>
</dbReference>
<feature type="region of interest" description="Disordered" evidence="2">
    <location>
        <begin position="131"/>
        <end position="157"/>
    </location>
</feature>
<dbReference type="RefSeq" id="WP_274492453.1">
    <property type="nucleotide sequence ID" value="NZ_CP118166.1"/>
</dbReference>
<dbReference type="KEGG" id="hfl:PUV54_11825"/>
<gene>
    <name evidence="3" type="ORF">PUV54_11825</name>
</gene>
<dbReference type="InterPro" id="IPR041920">
    <property type="entry name" value="ROS/MUCR_sf"/>
</dbReference>
<evidence type="ECO:0000256" key="1">
    <source>
        <dbReference type="ARBA" id="ARBA00007031"/>
    </source>
</evidence>
<accession>A0AAF0CES3</accession>
<feature type="compositionally biased region" description="Basic residues" evidence="2">
    <location>
        <begin position="140"/>
        <end position="157"/>
    </location>
</feature>